<sequence length="413" mass="45007">MRTERITFTGAQGDDLSARVDRPIDGRARAWLLFAHCFTCSKDLRAVGNLTHALNQEGIGVFRFDFTGLGQSEGEFTDTTLSSNVDDLRAAAAWMEEHLEAPAILVGHSFGGAAVILAAGHLPSVRAVATIGAPFDPGHVKHLFADSLDEIERAGAADVSIAGRRFTLSSEFVRDLDSSAMETAIRELRRPLLVLHSPIDQTVGVDNARAIYEAARHPKSFVSLDDADHLLLDERDSRYVGTVLAAWVERYLAPRPERGRAESELADDAVVTRTPGDTFRTEVLARGHALLADEPAAVGGDDLGPTPYDLLAAALGACTSMTLGMYARRKGWPLEEATVQVRHTRIHARDSEGCDDREPRMDRLSREITLEGDLDADQRERLMEIADRCPVHRTLSAGVEIETRPAGESAEPS</sequence>
<dbReference type="Gene3D" id="3.30.300.20">
    <property type="match status" value="1"/>
</dbReference>
<dbReference type="RefSeq" id="WP_405287489.1">
    <property type="nucleotide sequence ID" value="NZ_JBBHLI010000013.1"/>
</dbReference>
<dbReference type="Proteomes" id="UP001484239">
    <property type="component" value="Unassembled WGS sequence"/>
</dbReference>
<dbReference type="PANTHER" id="PTHR39624">
    <property type="entry name" value="PROTEIN INVOLVED IN RIMO-MEDIATED BETA-METHYLTHIOLATION OF RIBOSOMAL PROTEIN S12 YCAO"/>
    <property type="match status" value="1"/>
</dbReference>
<dbReference type="GO" id="GO:0016787">
    <property type="term" value="F:hydrolase activity"/>
    <property type="evidence" value="ECO:0007669"/>
    <property type="project" value="UniProtKB-KW"/>
</dbReference>
<dbReference type="InterPro" id="IPR036102">
    <property type="entry name" value="OsmC/Ohrsf"/>
</dbReference>
<dbReference type="Gene3D" id="3.40.50.1820">
    <property type="entry name" value="alpha/beta hydrolase"/>
    <property type="match status" value="1"/>
</dbReference>
<feature type="domain" description="Serine aminopeptidase S33" evidence="1">
    <location>
        <begin position="44"/>
        <end position="138"/>
    </location>
</feature>
<gene>
    <name evidence="2" type="ORF">WI372_16675</name>
</gene>
<name>A0ABU9ED11_9BACT</name>
<dbReference type="Pfam" id="PF02566">
    <property type="entry name" value="OsmC"/>
    <property type="match status" value="1"/>
</dbReference>
<accession>A0ABU9ED11</accession>
<organism evidence="2 3">
    <name type="scientific">Gaopeijia maritima</name>
    <dbReference type="NCBI Taxonomy" id="3119007"/>
    <lineage>
        <taxon>Bacteria</taxon>
        <taxon>Pseudomonadati</taxon>
        <taxon>Gemmatimonadota</taxon>
        <taxon>Longimicrobiia</taxon>
        <taxon>Gaopeijiales</taxon>
        <taxon>Gaopeijiaceae</taxon>
        <taxon>Gaopeijia</taxon>
    </lineage>
</organism>
<dbReference type="InterPro" id="IPR022742">
    <property type="entry name" value="Hydrolase_4"/>
</dbReference>
<dbReference type="PANTHER" id="PTHR39624:SF2">
    <property type="entry name" value="OSMC-LIKE PROTEIN"/>
    <property type="match status" value="1"/>
</dbReference>
<dbReference type="SUPFAM" id="SSF82784">
    <property type="entry name" value="OsmC-like"/>
    <property type="match status" value="1"/>
</dbReference>
<evidence type="ECO:0000313" key="3">
    <source>
        <dbReference type="Proteomes" id="UP001484239"/>
    </source>
</evidence>
<comment type="caution">
    <text evidence="2">The sequence shown here is derived from an EMBL/GenBank/DDBJ whole genome shotgun (WGS) entry which is preliminary data.</text>
</comment>
<evidence type="ECO:0000259" key="1">
    <source>
        <dbReference type="Pfam" id="PF12146"/>
    </source>
</evidence>
<dbReference type="EMBL" id="JBBHLI010000013">
    <property type="protein sequence ID" value="MEK9502631.1"/>
    <property type="molecule type" value="Genomic_DNA"/>
</dbReference>
<keyword evidence="3" id="KW-1185">Reference proteome</keyword>
<dbReference type="SUPFAM" id="SSF53474">
    <property type="entry name" value="alpha/beta-Hydrolases"/>
    <property type="match status" value="1"/>
</dbReference>
<dbReference type="InterPro" id="IPR003718">
    <property type="entry name" value="OsmC/Ohr_fam"/>
</dbReference>
<dbReference type="InterPro" id="IPR015946">
    <property type="entry name" value="KH_dom-like_a/b"/>
</dbReference>
<keyword evidence="2" id="KW-0378">Hydrolase</keyword>
<dbReference type="InterPro" id="IPR029058">
    <property type="entry name" value="AB_hydrolase_fold"/>
</dbReference>
<reference evidence="2 3" key="1">
    <citation type="submission" date="2024-02" db="EMBL/GenBank/DDBJ databases">
        <title>A novel Gemmatimonadota bacterium.</title>
        <authorList>
            <person name="Du Z.-J."/>
            <person name="Ye Y.-Q."/>
        </authorList>
    </citation>
    <scope>NUCLEOTIDE SEQUENCE [LARGE SCALE GENOMIC DNA]</scope>
    <source>
        <strain evidence="2 3">DH-20</strain>
    </source>
</reference>
<evidence type="ECO:0000313" key="2">
    <source>
        <dbReference type="EMBL" id="MEK9502631.1"/>
    </source>
</evidence>
<proteinExistence type="predicted"/>
<dbReference type="Pfam" id="PF12146">
    <property type="entry name" value="Hydrolase_4"/>
    <property type="match status" value="1"/>
</dbReference>
<protein>
    <submittedName>
        <fullName evidence="2">Alpha/beta fold hydrolase</fullName>
    </submittedName>
</protein>